<gene>
    <name evidence="2" type="ORF">Scep_018981</name>
</gene>
<keyword evidence="3" id="KW-1185">Reference proteome</keyword>
<evidence type="ECO:0000256" key="1">
    <source>
        <dbReference type="SAM" id="MobiDB-lite"/>
    </source>
</evidence>
<feature type="region of interest" description="Disordered" evidence="1">
    <location>
        <begin position="269"/>
        <end position="302"/>
    </location>
</feature>
<accession>A0AAP0IA74</accession>
<reference evidence="2 3" key="1">
    <citation type="submission" date="2024-01" db="EMBL/GenBank/DDBJ databases">
        <title>Genome assemblies of Stephania.</title>
        <authorList>
            <person name="Yang L."/>
        </authorList>
    </citation>
    <scope>NUCLEOTIDE SEQUENCE [LARGE SCALE GENOMIC DNA]</scope>
    <source>
        <strain evidence="2">JXDWG</strain>
        <tissue evidence="2">Leaf</tissue>
    </source>
</reference>
<evidence type="ECO:0000313" key="3">
    <source>
        <dbReference type="Proteomes" id="UP001419268"/>
    </source>
</evidence>
<dbReference type="Proteomes" id="UP001419268">
    <property type="component" value="Unassembled WGS sequence"/>
</dbReference>
<feature type="region of interest" description="Disordered" evidence="1">
    <location>
        <begin position="230"/>
        <end position="252"/>
    </location>
</feature>
<feature type="region of interest" description="Disordered" evidence="1">
    <location>
        <begin position="1"/>
        <end position="50"/>
    </location>
</feature>
<protein>
    <submittedName>
        <fullName evidence="2">Uncharacterized protein</fullName>
    </submittedName>
</protein>
<dbReference type="AlphaFoldDB" id="A0AAP0IA74"/>
<dbReference type="EMBL" id="JBBNAG010000008">
    <property type="protein sequence ID" value="KAK9111462.1"/>
    <property type="molecule type" value="Genomic_DNA"/>
</dbReference>
<comment type="caution">
    <text evidence="2">The sequence shown here is derived from an EMBL/GenBank/DDBJ whole genome shotgun (WGS) entry which is preliminary data.</text>
</comment>
<proteinExistence type="predicted"/>
<feature type="region of interest" description="Disordered" evidence="1">
    <location>
        <begin position="154"/>
        <end position="210"/>
    </location>
</feature>
<feature type="region of interest" description="Disordered" evidence="1">
    <location>
        <begin position="321"/>
        <end position="350"/>
    </location>
</feature>
<feature type="compositionally biased region" description="Gly residues" evidence="1">
    <location>
        <begin position="7"/>
        <end position="21"/>
    </location>
</feature>
<evidence type="ECO:0000313" key="2">
    <source>
        <dbReference type="EMBL" id="KAK9111462.1"/>
    </source>
</evidence>
<organism evidence="2 3">
    <name type="scientific">Stephania cephalantha</name>
    <dbReference type="NCBI Taxonomy" id="152367"/>
    <lineage>
        <taxon>Eukaryota</taxon>
        <taxon>Viridiplantae</taxon>
        <taxon>Streptophyta</taxon>
        <taxon>Embryophyta</taxon>
        <taxon>Tracheophyta</taxon>
        <taxon>Spermatophyta</taxon>
        <taxon>Magnoliopsida</taxon>
        <taxon>Ranunculales</taxon>
        <taxon>Menispermaceae</taxon>
        <taxon>Menispermoideae</taxon>
        <taxon>Cissampelideae</taxon>
        <taxon>Stephania</taxon>
    </lineage>
</organism>
<name>A0AAP0IA74_9MAGN</name>
<sequence length="528" mass="56213">MSEGARRSGGGGSGGGDGGSGTHQNSSGGFSRGSAPVQPPGGFPFSSSVPVRRGDNTILKAAAAMAEQILGSNVIVSHWFSPGVSSSPPSGGGFSSLSVLGSLPVRRPLHGHLPAAATPTETSICPSALPTTAPPSLTSLSLCVHAVTDPRHCHQTSRQQIRHPPLSARNCPRLPWSDPAAATSPQPPDPPESTAAAPTRHQIRRAAPARATRQIDTPLVVLTFSITVPVSPGANLHQPSRSSRHHPSYCPSSSSLPCLPTVPVPTLHGGSAPLPPHPLLTRSAPHPLLPPHPVNRSVPLPAHRSPPTCVTCRARHRTDPSVSPAYLHPPPPARVCRSHPQPSRRFSPLPPHPPPSGYLVRHCRRWSAVLLIVRPSRLLPVHATAVRPLSALNPSYLQAIHASCLPGAVHADTSLTPPTVRRLPRRPPPAWRRLQHWRDLALRSRDLVSISFGFVVVVWLFVCDDLEKYVQPLPPLSEHHPDTTAAAPPLPLPLLRLIPAASALLTIQPASCLYNLFDLWLCETQQSV</sequence>